<organism evidence="1 2">
    <name type="scientific">Peribacillus simplex</name>
    <dbReference type="NCBI Taxonomy" id="1478"/>
    <lineage>
        <taxon>Bacteria</taxon>
        <taxon>Bacillati</taxon>
        <taxon>Bacillota</taxon>
        <taxon>Bacilli</taxon>
        <taxon>Bacillales</taxon>
        <taxon>Bacillaceae</taxon>
        <taxon>Peribacillus</taxon>
    </lineage>
</organism>
<dbReference type="RefSeq" id="WP_061142595.1">
    <property type="nucleotide sequence ID" value="NZ_LNNH01000025.1"/>
</dbReference>
<accession>A0A109MXA3</accession>
<proteinExistence type="predicted"/>
<sequence length="76" mass="9441">MDIKIHRSKKKAFKPLQEFLSDWSNDKEDIDQTLSQYMYMCHDEEKTYYKHFGNRKYFNICYDGTTEGEIEDWRNW</sequence>
<evidence type="ECO:0000313" key="2">
    <source>
        <dbReference type="Proteomes" id="UP000064189"/>
    </source>
</evidence>
<name>A0A109MXA3_9BACI</name>
<comment type="caution">
    <text evidence="1">The sequence shown here is derived from an EMBL/GenBank/DDBJ whole genome shotgun (WGS) entry which is preliminary data.</text>
</comment>
<reference evidence="1 2" key="1">
    <citation type="submission" date="2015-11" db="EMBL/GenBank/DDBJ databases">
        <title>Genome Sequence of Bacillus simplex strain VanAntwerpen2.</title>
        <authorList>
            <person name="Couger M.B."/>
        </authorList>
    </citation>
    <scope>NUCLEOTIDE SEQUENCE [LARGE SCALE GENOMIC DNA]</scope>
    <source>
        <strain evidence="1 2">VanAntwerpen02</strain>
    </source>
</reference>
<gene>
    <name evidence="1" type="ORF">AS888_20800</name>
</gene>
<dbReference type="Proteomes" id="UP000064189">
    <property type="component" value="Unassembled WGS sequence"/>
</dbReference>
<protein>
    <submittedName>
        <fullName evidence="1">Uncharacterized protein</fullName>
    </submittedName>
</protein>
<evidence type="ECO:0000313" key="1">
    <source>
        <dbReference type="EMBL" id="KWW17953.1"/>
    </source>
</evidence>
<dbReference type="AlphaFoldDB" id="A0A109MXA3"/>
<keyword evidence="2" id="KW-1185">Reference proteome</keyword>
<dbReference type="EMBL" id="LNNH01000025">
    <property type="protein sequence ID" value="KWW17953.1"/>
    <property type="molecule type" value="Genomic_DNA"/>
</dbReference>